<feature type="non-terminal residue" evidence="1">
    <location>
        <position position="1"/>
    </location>
</feature>
<reference evidence="1" key="1">
    <citation type="submission" date="2015-07" db="EMBL/GenBank/DDBJ databases">
        <title>Transcriptome Assembly of Anthurium amnicola.</title>
        <authorList>
            <person name="Suzuki J."/>
        </authorList>
    </citation>
    <scope>NUCLEOTIDE SEQUENCE</scope>
</reference>
<dbReference type="AlphaFoldDB" id="A0A1D1Z262"/>
<dbReference type="PANTHER" id="PTHR47689:SF2">
    <property type="entry name" value="TETRATRICOPEPTIDE REPEAT (TPR)-LIKE SUPERFAMILY PROTEIN"/>
    <property type="match status" value="1"/>
</dbReference>
<protein>
    <submittedName>
        <fullName evidence="1">Kinesin light chain</fullName>
    </submittedName>
</protein>
<sequence length="179" mass="20208">SQMITVMLSRQVSGLLRRFLPLPSRPTKVVHRDLTTFNLSSLVSDYFPDVERCFNRCGVGSFAWSRAYKQVQWGIVISLPTTFIIGVSCSPVLAEDTPVTELNFVKDKKDALIGLRRIEDGSVVSNSHTIKWRIFTDNARKLFLKGKLDEAEKYFLLALEEAKEGFGERDPHVASSLNN</sequence>
<accession>A0A1D1Z262</accession>
<name>A0A1D1Z262_9ARAE</name>
<dbReference type="PANTHER" id="PTHR47689">
    <property type="entry name" value="TETRATRICOPEPTIDE REPEAT (TPR)-LIKE SUPERFAMILY PROTEIN"/>
    <property type="match status" value="1"/>
</dbReference>
<gene>
    <name evidence="1" type="primary">klc-2_1</name>
    <name evidence="1" type="ORF">g.121142</name>
</gene>
<proteinExistence type="predicted"/>
<dbReference type="EMBL" id="GDJX01006972">
    <property type="protein sequence ID" value="JAT60964.1"/>
    <property type="molecule type" value="Transcribed_RNA"/>
</dbReference>
<organism evidence="1">
    <name type="scientific">Anthurium amnicola</name>
    <dbReference type="NCBI Taxonomy" id="1678845"/>
    <lineage>
        <taxon>Eukaryota</taxon>
        <taxon>Viridiplantae</taxon>
        <taxon>Streptophyta</taxon>
        <taxon>Embryophyta</taxon>
        <taxon>Tracheophyta</taxon>
        <taxon>Spermatophyta</taxon>
        <taxon>Magnoliopsida</taxon>
        <taxon>Liliopsida</taxon>
        <taxon>Araceae</taxon>
        <taxon>Pothoideae</taxon>
        <taxon>Potheae</taxon>
        <taxon>Anthurium</taxon>
    </lineage>
</organism>
<feature type="non-terminal residue" evidence="1">
    <location>
        <position position="179"/>
    </location>
</feature>
<evidence type="ECO:0000313" key="1">
    <source>
        <dbReference type="EMBL" id="JAT60964.1"/>
    </source>
</evidence>